<organism evidence="1">
    <name type="scientific">Halalkalibacterium halodurans</name>
    <name type="common">Bacillus halodurans</name>
    <dbReference type="NCBI Taxonomy" id="86665"/>
    <lineage>
        <taxon>Bacteria</taxon>
        <taxon>Bacillati</taxon>
        <taxon>Bacillota</taxon>
        <taxon>Bacilli</taxon>
        <taxon>Bacillales</taxon>
        <taxon>Bacillaceae</taxon>
        <taxon>Halalkalibacterium (ex Joshi et al. 2022)</taxon>
    </lineage>
</organism>
<reference evidence="1" key="1">
    <citation type="submission" date="2015-08" db="EMBL/GenBank/DDBJ databases">
        <title>Complete DNA Sequence of Pseudomonas syringae pv. actinidiae, the Causal Agent of Kiwifruit Canker Disease.</title>
        <authorList>
            <person name="Rikkerink E.H.A."/>
            <person name="Fineran P.C."/>
        </authorList>
    </citation>
    <scope>NUCLEOTIDE SEQUENCE</scope>
    <source>
        <strain evidence="1">DSM 13666</strain>
    </source>
</reference>
<dbReference type="AlphaFoldDB" id="A0A0M0KI54"/>
<dbReference type="RefSeq" id="WP_053430798.1">
    <property type="nucleotide sequence ID" value="NZ_LILD02000041.1"/>
</dbReference>
<dbReference type="EMBL" id="LILD01000001">
    <property type="protein sequence ID" value="KOO38525.1"/>
    <property type="molecule type" value="Genomic_DNA"/>
</dbReference>
<dbReference type="PATRIC" id="fig|136160.3.peg.1583"/>
<proteinExistence type="predicted"/>
<gene>
    <name evidence="1" type="ORF">AMD02_06405</name>
</gene>
<evidence type="ECO:0000313" key="1">
    <source>
        <dbReference type="EMBL" id="KOO38525.1"/>
    </source>
</evidence>
<protein>
    <submittedName>
        <fullName evidence="1">Uncharacterized protein</fullName>
    </submittedName>
</protein>
<sequence>MRKIETFEQRQKALKWMVKTAEELSHPLLPAEDRDYKMAVYDYVEEQVQKYNKKLYAGSEYPPFEPAPKK</sequence>
<accession>A0A0M0KI54</accession>
<name>A0A0M0KI54_ALKHA</name>
<comment type="caution">
    <text evidence="1">The sequence shown here is derived from an EMBL/GenBank/DDBJ whole genome shotgun (WGS) entry which is preliminary data.</text>
</comment>